<dbReference type="Proteomes" id="UP000179467">
    <property type="component" value="Unassembled WGS sequence"/>
</dbReference>
<dbReference type="GO" id="GO:0005886">
    <property type="term" value="C:plasma membrane"/>
    <property type="evidence" value="ECO:0007669"/>
    <property type="project" value="UniProtKB-SubCell"/>
</dbReference>
<evidence type="ECO:0000256" key="8">
    <source>
        <dbReference type="ARBA" id="ARBA00022927"/>
    </source>
</evidence>
<evidence type="ECO:0000256" key="2">
    <source>
        <dbReference type="ARBA" id="ARBA00007208"/>
    </source>
</evidence>
<evidence type="ECO:0000256" key="6">
    <source>
        <dbReference type="ARBA" id="ARBA00022519"/>
    </source>
</evidence>
<evidence type="ECO:0000256" key="1">
    <source>
        <dbReference type="ARBA" id="ARBA00004533"/>
    </source>
</evidence>
<organism evidence="11 12">
    <name type="scientific">Edaphosphingomonas haloaromaticamans</name>
    <dbReference type="NCBI Taxonomy" id="653954"/>
    <lineage>
        <taxon>Bacteria</taxon>
        <taxon>Pseudomonadati</taxon>
        <taxon>Pseudomonadota</taxon>
        <taxon>Alphaproteobacteria</taxon>
        <taxon>Sphingomonadales</taxon>
        <taxon>Rhizorhabdaceae</taxon>
        <taxon>Edaphosphingomonas</taxon>
    </lineage>
</organism>
<dbReference type="AlphaFoldDB" id="A0A1S1HD76"/>
<keyword evidence="4" id="KW-0813">Transport</keyword>
<evidence type="ECO:0000256" key="3">
    <source>
        <dbReference type="ARBA" id="ARBA00021563"/>
    </source>
</evidence>
<protein>
    <recommendedName>
        <fullName evidence="3">Type II secretion system protein N</fullName>
    </recommendedName>
    <alternativeName>
        <fullName evidence="10">General secretion pathway protein N</fullName>
    </alternativeName>
</protein>
<keyword evidence="8" id="KW-0653">Protein transport</keyword>
<evidence type="ECO:0000256" key="4">
    <source>
        <dbReference type="ARBA" id="ARBA00022448"/>
    </source>
</evidence>
<evidence type="ECO:0000256" key="7">
    <source>
        <dbReference type="ARBA" id="ARBA00022692"/>
    </source>
</evidence>
<sequence>MIRLPVRRVVLFLALLVLALIALFPMRIMLGAMGLGSAGLSVREVRGSIWSARLAEARFGSAELGDMKARLNLFPLLVGRARIDLDRAETGGSSSFKGAVSVTRHSIGVDDVTARLPVARLFAPMPVAALDLSDVSIRFRQGACDRADGLVRAEIQGDVPGLALANGLSGTARCDGDAVLLPLASQSGMERLSLRIGKSGGYTADFVVRGADPAASRTLEANGFAASADGLKLSVAGTL</sequence>
<proteinExistence type="inferred from homology"/>
<evidence type="ECO:0000256" key="9">
    <source>
        <dbReference type="ARBA" id="ARBA00023136"/>
    </source>
</evidence>
<evidence type="ECO:0000313" key="12">
    <source>
        <dbReference type="Proteomes" id="UP000179467"/>
    </source>
</evidence>
<evidence type="ECO:0000256" key="5">
    <source>
        <dbReference type="ARBA" id="ARBA00022475"/>
    </source>
</evidence>
<evidence type="ECO:0000313" key="11">
    <source>
        <dbReference type="EMBL" id="OHT20164.1"/>
    </source>
</evidence>
<evidence type="ECO:0000256" key="10">
    <source>
        <dbReference type="ARBA" id="ARBA00030772"/>
    </source>
</evidence>
<dbReference type="GO" id="GO:0015628">
    <property type="term" value="P:protein secretion by the type II secretion system"/>
    <property type="evidence" value="ECO:0007669"/>
    <property type="project" value="InterPro"/>
</dbReference>
<dbReference type="OrthoDB" id="7477467at2"/>
<keyword evidence="5" id="KW-1003">Cell membrane</keyword>
<keyword evidence="6" id="KW-0997">Cell inner membrane</keyword>
<keyword evidence="7" id="KW-0812">Transmembrane</keyword>
<accession>A0A1S1HD76</accession>
<keyword evidence="9" id="KW-0472">Membrane</keyword>
<dbReference type="RefSeq" id="WP_070933833.1">
    <property type="nucleotide sequence ID" value="NZ_MIPT01000001.1"/>
</dbReference>
<gene>
    <name evidence="11" type="ORF">BHE75_02159</name>
</gene>
<keyword evidence="12" id="KW-1185">Reference proteome</keyword>
<dbReference type="Pfam" id="PF01203">
    <property type="entry name" value="T2SSN"/>
    <property type="match status" value="1"/>
</dbReference>
<reference evidence="11 12" key="1">
    <citation type="submission" date="2016-09" db="EMBL/GenBank/DDBJ databases">
        <title>Metabolic pathway, cell adaptation mechanisms and a novel monoxygenase revealed through proteogenomic-transcription analysis of a Sphingomonas haloaromaticamans strain degrading the fungicide ortho-phenylphenol.</title>
        <authorList>
            <person name="Perruchon C."/>
            <person name="Papadopoulou E.S."/>
            <person name="Rousidou C."/>
            <person name="Vasileiadis S."/>
            <person name="Tanou G."/>
            <person name="Amoutzias G."/>
            <person name="Molassiotis A."/>
            <person name="Karpouzas D.G."/>
        </authorList>
    </citation>
    <scope>NUCLEOTIDE SEQUENCE [LARGE SCALE GENOMIC DNA]</scope>
    <source>
        <strain evidence="11 12">P3</strain>
    </source>
</reference>
<dbReference type="GO" id="GO:0015627">
    <property type="term" value="C:type II protein secretion system complex"/>
    <property type="evidence" value="ECO:0007669"/>
    <property type="project" value="InterPro"/>
</dbReference>
<name>A0A1S1HD76_9SPHN</name>
<comment type="subcellular location">
    <subcellularLocation>
        <location evidence="1">Cell inner membrane</location>
    </subcellularLocation>
</comment>
<dbReference type="InterPro" id="IPR022792">
    <property type="entry name" value="T2SS_protein-GspN"/>
</dbReference>
<comment type="caution">
    <text evidence="11">The sequence shown here is derived from an EMBL/GenBank/DDBJ whole genome shotgun (WGS) entry which is preliminary data.</text>
</comment>
<comment type="similarity">
    <text evidence="2">Belongs to the GSP N family.</text>
</comment>
<dbReference type="EMBL" id="MIPT01000001">
    <property type="protein sequence ID" value="OHT20164.1"/>
    <property type="molecule type" value="Genomic_DNA"/>
</dbReference>